<protein>
    <recommendedName>
        <fullName evidence="1">FBD domain-containing protein</fullName>
    </recommendedName>
</protein>
<evidence type="ECO:0000313" key="3">
    <source>
        <dbReference type="Proteomes" id="UP000631114"/>
    </source>
</evidence>
<dbReference type="Proteomes" id="UP000631114">
    <property type="component" value="Unassembled WGS sequence"/>
</dbReference>
<reference evidence="2 3" key="1">
    <citation type="submission" date="2020-10" db="EMBL/GenBank/DDBJ databases">
        <title>The Coptis chinensis genome and diversification of protoberbering-type alkaloids.</title>
        <authorList>
            <person name="Wang B."/>
            <person name="Shu S."/>
            <person name="Song C."/>
            <person name="Liu Y."/>
        </authorList>
    </citation>
    <scope>NUCLEOTIDE SEQUENCE [LARGE SCALE GENOMIC DNA]</scope>
    <source>
        <strain evidence="2">HL-2020</strain>
        <tissue evidence="2">Leaf</tissue>
    </source>
</reference>
<feature type="domain" description="FBD" evidence="1">
    <location>
        <begin position="175"/>
        <end position="249"/>
    </location>
</feature>
<evidence type="ECO:0000313" key="2">
    <source>
        <dbReference type="EMBL" id="KAF9596978.1"/>
    </source>
</evidence>
<dbReference type="InterPro" id="IPR050232">
    <property type="entry name" value="FBL13/AtMIF1-like"/>
</dbReference>
<keyword evidence="3" id="KW-1185">Reference proteome</keyword>
<dbReference type="SMART" id="SM00579">
    <property type="entry name" value="FBD"/>
    <property type="match status" value="1"/>
</dbReference>
<dbReference type="AlphaFoldDB" id="A0A835LIM2"/>
<name>A0A835LIM2_9MAGN</name>
<evidence type="ECO:0000259" key="1">
    <source>
        <dbReference type="SMART" id="SM00579"/>
    </source>
</evidence>
<sequence>MKAINISAPVLKRLVILDILEHKDSFHDCEIKVHKDSFHDCEIKVYAESLVSLELDCNMAYELSLYNMFSLFNASIDICSTRKIGQRVDKLLKAICDVKDLRLSDDSIEVGLTENLLKFSNLKYVRLSMGVDLFNGEYLTELLHYFPNMECLLIDYGLGVCEFEEDGVTDQATPRDFLSNLKSVEVWEFSGSKNELCFLKFLLKNTRALETMTTISSSELLSDPDKQLEVTKKLLMVPKGSMHSVIDIS</sequence>
<accession>A0A835LIM2</accession>
<dbReference type="EMBL" id="JADFTS010000007">
    <property type="protein sequence ID" value="KAF9596978.1"/>
    <property type="molecule type" value="Genomic_DNA"/>
</dbReference>
<dbReference type="PANTHER" id="PTHR31900">
    <property type="entry name" value="F-BOX/RNI SUPERFAMILY PROTEIN-RELATED"/>
    <property type="match status" value="1"/>
</dbReference>
<dbReference type="InterPro" id="IPR006566">
    <property type="entry name" value="FBD"/>
</dbReference>
<dbReference type="OrthoDB" id="612216at2759"/>
<proteinExistence type="predicted"/>
<dbReference type="PANTHER" id="PTHR31900:SF30">
    <property type="entry name" value="SUPERFAMILY PROTEIN, PUTATIVE-RELATED"/>
    <property type="match status" value="1"/>
</dbReference>
<comment type="caution">
    <text evidence="2">The sequence shown here is derived from an EMBL/GenBank/DDBJ whole genome shotgun (WGS) entry which is preliminary data.</text>
</comment>
<organism evidence="2 3">
    <name type="scientific">Coptis chinensis</name>
    <dbReference type="NCBI Taxonomy" id="261450"/>
    <lineage>
        <taxon>Eukaryota</taxon>
        <taxon>Viridiplantae</taxon>
        <taxon>Streptophyta</taxon>
        <taxon>Embryophyta</taxon>
        <taxon>Tracheophyta</taxon>
        <taxon>Spermatophyta</taxon>
        <taxon>Magnoliopsida</taxon>
        <taxon>Ranunculales</taxon>
        <taxon>Ranunculaceae</taxon>
        <taxon>Coptidoideae</taxon>
        <taxon>Coptis</taxon>
    </lineage>
</organism>
<dbReference type="Pfam" id="PF08387">
    <property type="entry name" value="FBD"/>
    <property type="match status" value="1"/>
</dbReference>
<gene>
    <name evidence="2" type="ORF">IFM89_014692</name>
</gene>